<dbReference type="SUPFAM" id="SSF52047">
    <property type="entry name" value="RNI-like"/>
    <property type="match status" value="1"/>
</dbReference>
<dbReference type="OrthoDB" id="550575at2759"/>
<protein>
    <submittedName>
        <fullName evidence="1">Uncharacterized protein</fullName>
    </submittedName>
</protein>
<organism evidence="1 2">
    <name type="scientific">Brassica carinata</name>
    <name type="common">Ethiopian mustard</name>
    <name type="synonym">Abyssinian cabbage</name>
    <dbReference type="NCBI Taxonomy" id="52824"/>
    <lineage>
        <taxon>Eukaryota</taxon>
        <taxon>Viridiplantae</taxon>
        <taxon>Streptophyta</taxon>
        <taxon>Embryophyta</taxon>
        <taxon>Tracheophyta</taxon>
        <taxon>Spermatophyta</taxon>
        <taxon>Magnoliopsida</taxon>
        <taxon>eudicotyledons</taxon>
        <taxon>Gunneridae</taxon>
        <taxon>Pentapetalae</taxon>
        <taxon>rosids</taxon>
        <taxon>malvids</taxon>
        <taxon>Brassicales</taxon>
        <taxon>Brassicaceae</taxon>
        <taxon>Brassiceae</taxon>
        <taxon>Brassica</taxon>
    </lineage>
</organism>
<comment type="caution">
    <text evidence="1">The sequence shown here is derived from an EMBL/GenBank/DDBJ whole genome shotgun (WGS) entry which is preliminary data.</text>
</comment>
<proteinExistence type="predicted"/>
<dbReference type="PANTHER" id="PTHR13318">
    <property type="entry name" value="PARTNER OF PAIRED, ISOFORM B-RELATED"/>
    <property type="match status" value="1"/>
</dbReference>
<dbReference type="InterPro" id="IPR032675">
    <property type="entry name" value="LRR_dom_sf"/>
</dbReference>
<reference evidence="1 2" key="1">
    <citation type="submission" date="2020-02" db="EMBL/GenBank/DDBJ databases">
        <authorList>
            <person name="Ma Q."/>
            <person name="Huang Y."/>
            <person name="Song X."/>
            <person name="Pei D."/>
        </authorList>
    </citation>
    <scope>NUCLEOTIDE SEQUENCE [LARGE SCALE GENOMIC DNA]</scope>
    <source>
        <strain evidence="1">Sxm20200214</strain>
        <tissue evidence="1">Leaf</tissue>
    </source>
</reference>
<sequence length="237" mass="25856">MTYGEFVSVCGEASSDLDQGGRIAKMLDNSVNVIVLGDSVCIRPDQVTGVQQTYSQFHHEGAPNILLDSVVSTYTRQILDGLNYVHGEGFKNCRGVGEDTRGAMAEQLVSCDNLVELSLVNCVVAPGRGPACVLRECKSLEKLRLDMCIGVSDSDIKTLVEKAKHLRSISLRVPSDFTLPLLNSNVAVGLTDESLSDIAQHCSKLESFKVSFSDCEFPSLFSLLQVTRQCQLHQTVR</sequence>
<dbReference type="EMBL" id="JAAMPC010000005">
    <property type="protein sequence ID" value="KAG2311434.1"/>
    <property type="molecule type" value="Genomic_DNA"/>
</dbReference>
<evidence type="ECO:0000313" key="2">
    <source>
        <dbReference type="Proteomes" id="UP000886595"/>
    </source>
</evidence>
<dbReference type="Proteomes" id="UP000886595">
    <property type="component" value="Unassembled WGS sequence"/>
</dbReference>
<dbReference type="GO" id="GO:0019005">
    <property type="term" value="C:SCF ubiquitin ligase complex"/>
    <property type="evidence" value="ECO:0007669"/>
    <property type="project" value="TreeGrafter"/>
</dbReference>
<name>A0A8X7VHQ1_BRACI</name>
<gene>
    <name evidence="1" type="ORF">Bca52824_022991</name>
</gene>
<evidence type="ECO:0000313" key="1">
    <source>
        <dbReference type="EMBL" id="KAG2311434.1"/>
    </source>
</evidence>
<dbReference type="GO" id="GO:0031146">
    <property type="term" value="P:SCF-dependent proteasomal ubiquitin-dependent protein catabolic process"/>
    <property type="evidence" value="ECO:0007669"/>
    <property type="project" value="TreeGrafter"/>
</dbReference>
<accession>A0A8X7VHQ1</accession>
<dbReference type="Gene3D" id="3.80.10.10">
    <property type="entry name" value="Ribonuclease Inhibitor"/>
    <property type="match status" value="1"/>
</dbReference>
<dbReference type="PANTHER" id="PTHR13318:SF182">
    <property type="entry name" value="F-BOX_LRR-REPEAT PROTEIN 14"/>
    <property type="match status" value="1"/>
</dbReference>
<dbReference type="AlphaFoldDB" id="A0A8X7VHQ1"/>
<keyword evidence="2" id="KW-1185">Reference proteome</keyword>